<protein>
    <submittedName>
        <fullName evidence="2">Uncharacterized protein</fullName>
    </submittedName>
</protein>
<dbReference type="GeneID" id="54297895"/>
<dbReference type="RefSeq" id="XP_033398273.1">
    <property type="nucleotide sequence ID" value="XM_033540399.1"/>
</dbReference>
<reference evidence="2" key="1">
    <citation type="journal article" date="2020" name="Stud. Mycol.">
        <title>101 Dothideomycetes genomes: a test case for predicting lifestyles and emergence of pathogens.</title>
        <authorList>
            <person name="Haridas S."/>
            <person name="Albert R."/>
            <person name="Binder M."/>
            <person name="Bloem J."/>
            <person name="Labutti K."/>
            <person name="Salamov A."/>
            <person name="Andreopoulos B."/>
            <person name="Baker S."/>
            <person name="Barry K."/>
            <person name="Bills G."/>
            <person name="Bluhm B."/>
            <person name="Cannon C."/>
            <person name="Castanera R."/>
            <person name="Culley D."/>
            <person name="Daum C."/>
            <person name="Ezra D."/>
            <person name="Gonzalez J."/>
            <person name="Henrissat B."/>
            <person name="Kuo A."/>
            <person name="Liang C."/>
            <person name="Lipzen A."/>
            <person name="Lutzoni F."/>
            <person name="Magnuson J."/>
            <person name="Mondo S."/>
            <person name="Nolan M."/>
            <person name="Ohm R."/>
            <person name="Pangilinan J."/>
            <person name="Park H.-J."/>
            <person name="Ramirez L."/>
            <person name="Alfaro M."/>
            <person name="Sun H."/>
            <person name="Tritt A."/>
            <person name="Yoshinaga Y."/>
            <person name="Zwiers L.-H."/>
            <person name="Turgeon B."/>
            <person name="Goodwin S."/>
            <person name="Spatafora J."/>
            <person name="Crous P."/>
            <person name="Grigoriev I."/>
        </authorList>
    </citation>
    <scope>NUCLEOTIDE SEQUENCE</scope>
    <source>
        <strain evidence="2">CBS 121167</strain>
    </source>
</reference>
<dbReference type="Proteomes" id="UP000799438">
    <property type="component" value="Unassembled WGS sequence"/>
</dbReference>
<organism evidence="2 3">
    <name type="scientific">Aplosporella prunicola CBS 121167</name>
    <dbReference type="NCBI Taxonomy" id="1176127"/>
    <lineage>
        <taxon>Eukaryota</taxon>
        <taxon>Fungi</taxon>
        <taxon>Dikarya</taxon>
        <taxon>Ascomycota</taxon>
        <taxon>Pezizomycotina</taxon>
        <taxon>Dothideomycetes</taxon>
        <taxon>Dothideomycetes incertae sedis</taxon>
        <taxon>Botryosphaeriales</taxon>
        <taxon>Aplosporellaceae</taxon>
        <taxon>Aplosporella</taxon>
    </lineage>
</organism>
<name>A0A6A6BJ32_9PEZI</name>
<dbReference type="EMBL" id="ML995484">
    <property type="protein sequence ID" value="KAF2142561.1"/>
    <property type="molecule type" value="Genomic_DNA"/>
</dbReference>
<feature type="compositionally biased region" description="Low complexity" evidence="1">
    <location>
        <begin position="33"/>
        <end position="42"/>
    </location>
</feature>
<sequence length="51" mass="5246">MPAYFRVAGRPPLLAPCASHAPPALPPSDGVPRGHAARAAASLPPPRARRV</sequence>
<dbReference type="AlphaFoldDB" id="A0A6A6BJ32"/>
<evidence type="ECO:0000256" key="1">
    <source>
        <dbReference type="SAM" id="MobiDB-lite"/>
    </source>
</evidence>
<proteinExistence type="predicted"/>
<gene>
    <name evidence="2" type="ORF">K452DRAFT_286988</name>
</gene>
<feature type="region of interest" description="Disordered" evidence="1">
    <location>
        <begin position="19"/>
        <end position="51"/>
    </location>
</feature>
<keyword evidence="3" id="KW-1185">Reference proteome</keyword>
<evidence type="ECO:0000313" key="3">
    <source>
        <dbReference type="Proteomes" id="UP000799438"/>
    </source>
</evidence>
<evidence type="ECO:0000313" key="2">
    <source>
        <dbReference type="EMBL" id="KAF2142561.1"/>
    </source>
</evidence>
<accession>A0A6A6BJ32</accession>